<dbReference type="GO" id="GO:0008289">
    <property type="term" value="F:lipid binding"/>
    <property type="evidence" value="ECO:0007669"/>
    <property type="project" value="InterPro"/>
</dbReference>
<evidence type="ECO:0000313" key="3">
    <source>
        <dbReference type="Proteomes" id="UP000275385"/>
    </source>
</evidence>
<dbReference type="InterPro" id="IPR017943">
    <property type="entry name" value="Bactericidal_perm-incr_a/b_dom"/>
</dbReference>
<keyword evidence="3" id="KW-1185">Reference proteome</keyword>
<dbReference type="STRING" id="177199.A0A420YFG8"/>
<reference evidence="2 3" key="1">
    <citation type="submission" date="2018-08" db="EMBL/GenBank/DDBJ databases">
        <title>Draft genome of the lignicolous fungus Coniochaeta pulveracea.</title>
        <authorList>
            <person name="Borstlap C.J."/>
            <person name="De Witt R.N."/>
            <person name="Botha A."/>
            <person name="Volschenk H."/>
        </authorList>
    </citation>
    <scope>NUCLEOTIDE SEQUENCE [LARGE SCALE GENOMIC DNA]</scope>
    <source>
        <strain evidence="2 3">CAB683</strain>
    </source>
</reference>
<sequence length="744" mass="83983">MQSITSCFGLCGHSEEDDRQPLLPQYNDDTVLQRKLHQKLHTYQMIRALSQGYMPSTEQLIVNLRTLLAADILNPNNEDLSDSGRALAYFTKEWLKQFIALLQHKNSEDQIQDFLWYLSKARVNIDMEDIAMRASKAKVKADTVAAYKSLQTVGSLLLTNSDFRLFLSDLSYVGREVFKDTAFKLSDEAKKVGQKLEPTEAERDALKEPGKDILLQPAADDLKGEAAQVGDVLANSAARVAVTAEESFADKLQGDEGETMLARLKRAVTKLRHRTDYTDSVSVLSLLLKRYALAYSHVAKDTANALQEDVSVNPETDRAVKNFWIFIKSFGDPNEWEALETQFNKVVESGKEDPNFDDLVRQLGNAVQDMLTDPEFFDNADETFKKLRAKSQQLATGSSLREEIDALFGKMMTTLQSIVRDSDVANLIKTSSRIAHILSPAHAYANGDLVNDAINTFVPLLVQMIQYVPIPRLEVSTPQIDLLLENLILEPGVTVNHSSFLPYKLRVETYNDLEIRKARFRTTSSVTSLTTIKIDGISIAAEELSFWLRARPGLFQIIDEGIASFALDERGIDIHLDLEIGKDRLEKIVSLKAVRVHIHKLTYTLRKSKFSILAWLFKPVIKPIIRKTMEIQIAKAIEDSLHFLNRELLFARERLRATRISDPDDLRTFFKAVLARLTPAEDPDVYTRVGIAQPGKGVFKGRYAPGSIVKLWNEQGDQVNQRIRENEVGGWRNEVFDVHTALLT</sequence>
<dbReference type="OrthoDB" id="5407957at2759"/>
<dbReference type="InterPro" id="IPR045967">
    <property type="entry name" value="HAM1-like_N"/>
</dbReference>
<protein>
    <recommendedName>
        <fullName evidence="1">HAM1-like N-terminal domain-containing protein</fullName>
    </recommendedName>
</protein>
<evidence type="ECO:0000259" key="1">
    <source>
        <dbReference type="Pfam" id="PF19343"/>
    </source>
</evidence>
<organism evidence="2 3">
    <name type="scientific">Coniochaeta pulveracea</name>
    <dbReference type="NCBI Taxonomy" id="177199"/>
    <lineage>
        <taxon>Eukaryota</taxon>
        <taxon>Fungi</taxon>
        <taxon>Dikarya</taxon>
        <taxon>Ascomycota</taxon>
        <taxon>Pezizomycotina</taxon>
        <taxon>Sordariomycetes</taxon>
        <taxon>Sordariomycetidae</taxon>
        <taxon>Coniochaetales</taxon>
        <taxon>Coniochaetaceae</taxon>
        <taxon>Coniochaeta</taxon>
    </lineage>
</organism>
<dbReference type="Proteomes" id="UP000275385">
    <property type="component" value="Unassembled WGS sequence"/>
</dbReference>
<name>A0A420YFG8_9PEZI</name>
<accession>A0A420YFG8</accession>
<gene>
    <name evidence="2" type="ORF">DL546_008135</name>
</gene>
<comment type="caution">
    <text evidence="2">The sequence shown here is derived from an EMBL/GenBank/DDBJ whole genome shotgun (WGS) entry which is preliminary data.</text>
</comment>
<feature type="domain" description="HAM1-like N-terminal" evidence="1">
    <location>
        <begin position="31"/>
        <end position="198"/>
    </location>
</feature>
<feature type="domain" description="HAM1-like N-terminal" evidence="1">
    <location>
        <begin position="235"/>
        <end position="579"/>
    </location>
</feature>
<dbReference type="Pfam" id="PF19343">
    <property type="entry name" value="HAM1_N"/>
    <property type="match status" value="2"/>
</dbReference>
<dbReference type="AlphaFoldDB" id="A0A420YFG8"/>
<dbReference type="EMBL" id="QVQW01000013">
    <property type="protein sequence ID" value="RKU46659.1"/>
    <property type="molecule type" value="Genomic_DNA"/>
</dbReference>
<dbReference type="SUPFAM" id="SSF55394">
    <property type="entry name" value="Bactericidal permeability-increasing protein, BPI"/>
    <property type="match status" value="1"/>
</dbReference>
<dbReference type="Gene3D" id="3.15.10.10">
    <property type="entry name" value="Bactericidal permeability-increasing protein, domain 1"/>
    <property type="match status" value="1"/>
</dbReference>
<dbReference type="PANTHER" id="PTHR31138">
    <property type="entry name" value="CHROMOSOME 19, WHOLE GENOME SHOTGUN SEQUENCE"/>
    <property type="match status" value="1"/>
</dbReference>
<dbReference type="PANTHER" id="PTHR31138:SF4">
    <property type="entry name" value="DUF5923 DOMAIN-CONTAINING PROTEIN"/>
    <property type="match status" value="1"/>
</dbReference>
<proteinExistence type="predicted"/>
<evidence type="ECO:0000313" key="2">
    <source>
        <dbReference type="EMBL" id="RKU46659.1"/>
    </source>
</evidence>